<dbReference type="GeneID" id="59257009"/>
<name>A0A8H6AZL0_9HELO</name>
<evidence type="ECO:0000256" key="1">
    <source>
        <dbReference type="SAM" id="MobiDB-lite"/>
    </source>
</evidence>
<feature type="region of interest" description="Disordered" evidence="1">
    <location>
        <begin position="1"/>
        <end position="20"/>
    </location>
</feature>
<proteinExistence type="predicted"/>
<dbReference type="EMBL" id="JABFCT010000004">
    <property type="protein sequence ID" value="KAF5876499.1"/>
    <property type="molecule type" value="Genomic_DNA"/>
</dbReference>
<sequence length="175" mass="19898">MPQPRSVISKPDFSSSGLKEQDQNIEIGPFPLICTIICTHVPVRILQNKTKSFMQYNVAVASLGEGPHCLPQCVFDRVYPHRMGRRADNKHSYQGHQQKHDIHAVREKWIKGDLTRAFAPKKETNTKRTANLTNNCFIRLWMTAKVLHKRGSAVEKAKGRLTSSLLQVELAKKRA</sequence>
<evidence type="ECO:0000313" key="2">
    <source>
        <dbReference type="EMBL" id="KAF5876499.1"/>
    </source>
</evidence>
<evidence type="ECO:0000313" key="3">
    <source>
        <dbReference type="Proteomes" id="UP000531561"/>
    </source>
</evidence>
<dbReference type="Proteomes" id="UP000531561">
    <property type="component" value="Unassembled WGS sequence"/>
</dbReference>
<dbReference type="AlphaFoldDB" id="A0A8H6AZL0"/>
<comment type="caution">
    <text evidence="2">The sequence shown here is derived from an EMBL/GenBank/DDBJ whole genome shotgun (WGS) entry which is preliminary data.</text>
</comment>
<gene>
    <name evidence="2" type="ORF">Bfra_002904</name>
</gene>
<reference evidence="2 3" key="1">
    <citation type="journal article" date="2020" name="Phytopathology">
        <title>A high-quality genome resource of Botrytis fragariae, a new and rapidly spreading fungal pathogen causing strawberry gray mold in the U.S.A.</title>
        <authorList>
            <person name="Wu Y."/>
            <person name="Saski C.A."/>
            <person name="Schnabel G."/>
            <person name="Xiao S."/>
            <person name="Hu M."/>
        </authorList>
    </citation>
    <scope>NUCLEOTIDE SEQUENCE [LARGE SCALE GENOMIC DNA]</scope>
    <source>
        <strain evidence="2 3">BVB16</strain>
    </source>
</reference>
<organism evidence="2 3">
    <name type="scientific">Botrytis fragariae</name>
    <dbReference type="NCBI Taxonomy" id="1964551"/>
    <lineage>
        <taxon>Eukaryota</taxon>
        <taxon>Fungi</taxon>
        <taxon>Dikarya</taxon>
        <taxon>Ascomycota</taxon>
        <taxon>Pezizomycotina</taxon>
        <taxon>Leotiomycetes</taxon>
        <taxon>Helotiales</taxon>
        <taxon>Sclerotiniaceae</taxon>
        <taxon>Botrytis</taxon>
    </lineage>
</organism>
<dbReference type="RefSeq" id="XP_037195445.1">
    <property type="nucleotide sequence ID" value="XM_037333317.1"/>
</dbReference>
<accession>A0A8H6AZL0</accession>
<protein>
    <submittedName>
        <fullName evidence="2">Uncharacterized protein</fullName>
    </submittedName>
</protein>
<keyword evidence="3" id="KW-1185">Reference proteome</keyword>
<dbReference type="OrthoDB" id="10304127at2759"/>